<dbReference type="Pfam" id="PF01593">
    <property type="entry name" value="Amino_oxidase"/>
    <property type="match status" value="1"/>
</dbReference>
<dbReference type="RefSeq" id="WP_134158319.1">
    <property type="nucleotide sequence ID" value="NZ_SORF01000001.1"/>
</dbReference>
<dbReference type="GO" id="GO:0016491">
    <property type="term" value="F:oxidoreductase activity"/>
    <property type="evidence" value="ECO:0007669"/>
    <property type="project" value="UniProtKB-KW"/>
</dbReference>
<sequence>MERVSDSIIIIGAGWAGIAAAEALLSQGIEPKRILLLERTPYPGGRAFSFVDRETGLALDNGQHVLLGCCDRFASLLQSLHVRSGYRLQPLLDIPVYHGGKMYRIASRRLAGPLHLLPALLTYGHLSASERMSAIAGALAFVRPQAEKLDAVSFASWLQTSGQADTTVRLLWDLVGTAILNGHADQISAGLAAQSFHMGFMRGWQPARLGLFTRPLGDLARDAVQHLAARGVNIRYSSYVEQLHLEANKVSGVHLRDGSLIAAEQVISAVPHDALLRMLPEGWADQEPFQGIAKLRWSPILNVFLNYDRVVLNEDVFAATDFDGMFVFNRGRLLPESEQAGRWLSVSISAADRFRDWTHEQIISGVHAALCKACPEVRNAKLLTGKVVWQPKATFLAEPGTWHLRPYPRTPIAGLLLAGDWTRTDWPACLEGAVRSGEAAAAALLRR</sequence>
<evidence type="ECO:0000256" key="3">
    <source>
        <dbReference type="PIRSR" id="PIRSR601613-1"/>
    </source>
</evidence>
<gene>
    <name evidence="5" type="ORF">C7445_101377</name>
</gene>
<dbReference type="InterPro" id="IPR036188">
    <property type="entry name" value="FAD/NAD-bd_sf"/>
</dbReference>
<accession>A0A4R8LX29</accession>
<dbReference type="InterPro" id="IPR002937">
    <property type="entry name" value="Amino_oxidase"/>
</dbReference>
<feature type="domain" description="Amine oxidase" evidence="4">
    <location>
        <begin position="16"/>
        <end position="445"/>
    </location>
</feature>
<comment type="cofactor">
    <cofactor evidence="1">
        <name>FAD</name>
        <dbReference type="ChEBI" id="CHEBI:57692"/>
    </cofactor>
</comment>
<dbReference type="NCBIfam" id="TIGR03467">
    <property type="entry name" value="HpnE"/>
    <property type="match status" value="1"/>
</dbReference>
<evidence type="ECO:0000259" key="4">
    <source>
        <dbReference type="Pfam" id="PF01593"/>
    </source>
</evidence>
<evidence type="ECO:0000256" key="2">
    <source>
        <dbReference type="ARBA" id="ARBA00023002"/>
    </source>
</evidence>
<dbReference type="PRINTS" id="PR00757">
    <property type="entry name" value="AMINEOXDASEF"/>
</dbReference>
<dbReference type="InterPro" id="IPR050464">
    <property type="entry name" value="Zeta_carotene_desat/Oxidored"/>
</dbReference>
<dbReference type="PANTHER" id="PTHR42923">
    <property type="entry name" value="PROTOPORPHYRINOGEN OXIDASE"/>
    <property type="match status" value="1"/>
</dbReference>
<proteinExistence type="predicted"/>
<evidence type="ECO:0000313" key="5">
    <source>
        <dbReference type="EMBL" id="TDY51375.1"/>
    </source>
</evidence>
<feature type="binding site" evidence="3">
    <location>
        <position position="240"/>
    </location>
    <ligand>
        <name>FAD</name>
        <dbReference type="ChEBI" id="CHEBI:57692"/>
    </ligand>
</feature>
<dbReference type="OrthoDB" id="9814556at2"/>
<keyword evidence="6" id="KW-1185">Reference proteome</keyword>
<dbReference type="AlphaFoldDB" id="A0A4R8LX29"/>
<organism evidence="5 6">
    <name type="scientific">Alicyclobacillus sacchari</name>
    <dbReference type="NCBI Taxonomy" id="392010"/>
    <lineage>
        <taxon>Bacteria</taxon>
        <taxon>Bacillati</taxon>
        <taxon>Bacillota</taxon>
        <taxon>Bacilli</taxon>
        <taxon>Bacillales</taxon>
        <taxon>Alicyclobacillaceae</taxon>
        <taxon>Alicyclobacillus</taxon>
    </lineage>
</organism>
<dbReference type="InterPro" id="IPR017830">
    <property type="entry name" value="SQase_HpnE"/>
</dbReference>
<dbReference type="Proteomes" id="UP000294581">
    <property type="component" value="Unassembled WGS sequence"/>
</dbReference>
<keyword evidence="2" id="KW-0560">Oxidoreductase</keyword>
<name>A0A4R8LX29_9BACL</name>
<dbReference type="SUPFAM" id="SSF51905">
    <property type="entry name" value="FAD/NAD(P)-binding domain"/>
    <property type="match status" value="1"/>
</dbReference>
<dbReference type="Gene3D" id="3.50.50.60">
    <property type="entry name" value="FAD/NAD(P)-binding domain"/>
    <property type="match status" value="1"/>
</dbReference>
<comment type="caution">
    <text evidence="5">The sequence shown here is derived from an EMBL/GenBank/DDBJ whole genome shotgun (WGS) entry which is preliminary data.</text>
</comment>
<reference evidence="5 6" key="1">
    <citation type="submission" date="2019-03" db="EMBL/GenBank/DDBJ databases">
        <title>Genomic Encyclopedia of Type Strains, Phase IV (KMG-IV): sequencing the most valuable type-strain genomes for metagenomic binning, comparative biology and taxonomic classification.</title>
        <authorList>
            <person name="Goeker M."/>
        </authorList>
    </citation>
    <scope>NUCLEOTIDE SEQUENCE [LARGE SCALE GENOMIC DNA]</scope>
    <source>
        <strain evidence="5 6">DSM 17974</strain>
    </source>
</reference>
<protein>
    <submittedName>
        <fullName evidence="5">Squalene-associated FAD-dependent desaturase</fullName>
    </submittedName>
</protein>
<dbReference type="InterPro" id="IPR001613">
    <property type="entry name" value="Flavin_amine_oxidase"/>
</dbReference>
<evidence type="ECO:0000313" key="6">
    <source>
        <dbReference type="Proteomes" id="UP000294581"/>
    </source>
</evidence>
<dbReference type="PANTHER" id="PTHR42923:SF47">
    <property type="entry name" value="BLR3003 PROTEIN"/>
    <property type="match status" value="1"/>
</dbReference>
<evidence type="ECO:0000256" key="1">
    <source>
        <dbReference type="ARBA" id="ARBA00001974"/>
    </source>
</evidence>
<dbReference type="EMBL" id="SORF01000001">
    <property type="protein sequence ID" value="TDY51375.1"/>
    <property type="molecule type" value="Genomic_DNA"/>
</dbReference>